<feature type="region of interest" description="Disordered" evidence="1">
    <location>
        <begin position="26"/>
        <end position="149"/>
    </location>
</feature>
<gene>
    <name evidence="2" type="ORF">Agabi119p4_4369</name>
</gene>
<accession>A0A8H7F372</accession>
<evidence type="ECO:0000256" key="1">
    <source>
        <dbReference type="SAM" id="MobiDB-lite"/>
    </source>
</evidence>
<evidence type="ECO:0000313" key="2">
    <source>
        <dbReference type="EMBL" id="KAF7775976.1"/>
    </source>
</evidence>
<evidence type="ECO:0000313" key="3">
    <source>
        <dbReference type="Proteomes" id="UP000629468"/>
    </source>
</evidence>
<comment type="caution">
    <text evidence="2">The sequence shown here is derived from an EMBL/GenBank/DDBJ whole genome shotgun (WGS) entry which is preliminary data.</text>
</comment>
<proteinExistence type="predicted"/>
<organism evidence="2 3">
    <name type="scientific">Agaricus bisporus var. burnettii</name>
    <dbReference type="NCBI Taxonomy" id="192524"/>
    <lineage>
        <taxon>Eukaryota</taxon>
        <taxon>Fungi</taxon>
        <taxon>Dikarya</taxon>
        <taxon>Basidiomycota</taxon>
        <taxon>Agaricomycotina</taxon>
        <taxon>Agaricomycetes</taxon>
        <taxon>Agaricomycetidae</taxon>
        <taxon>Agaricales</taxon>
        <taxon>Agaricineae</taxon>
        <taxon>Agaricaceae</taxon>
        <taxon>Agaricus</taxon>
    </lineage>
</organism>
<protein>
    <submittedName>
        <fullName evidence="2">Uncharacterized protein</fullName>
    </submittedName>
</protein>
<dbReference type="EMBL" id="JABXXO010000006">
    <property type="protein sequence ID" value="KAF7775976.1"/>
    <property type="molecule type" value="Genomic_DNA"/>
</dbReference>
<reference evidence="2 3" key="1">
    <citation type="journal article" name="Sci. Rep.">
        <title>Telomere-to-telomere assembled and centromere annotated genomes of the two main subspecies of the button mushroom Agaricus bisporus reveal especially polymorphic chromosome ends.</title>
        <authorList>
            <person name="Sonnenberg A.S.M."/>
            <person name="Sedaghat-Telgerd N."/>
            <person name="Lavrijssen B."/>
            <person name="Ohm R.A."/>
            <person name="Hendrickx P.M."/>
            <person name="Scholtmeijer K."/>
            <person name="Baars J.J.P."/>
            <person name="van Peer A."/>
        </authorList>
    </citation>
    <scope>NUCLEOTIDE SEQUENCE [LARGE SCALE GENOMIC DNA]</scope>
    <source>
        <strain evidence="2 3">H119_p4</strain>
    </source>
</reference>
<dbReference type="AlphaFoldDB" id="A0A8H7F372"/>
<sequence>MSYRKPAPLYVPSPQTSPAMKYIRPSFLKKAEREQAQQSQLRHPVIREKPLPRIPPTEDSTPAAMPRTTSERYMPGCVPAMRQASKSQGRSSSTGALSTLNNCSDSENTVGSCASRSSRRTPSQRKRHTYTLNQPYRPPTPPRQTESHRYSKGYATTILQKDRDRNRTWTHNSYDGSVSQDVYQWERLQVRGPRTSRAGCAMWDDCGYAGICAADSESEREERDGRESD</sequence>
<dbReference type="Proteomes" id="UP000629468">
    <property type="component" value="Unassembled WGS sequence"/>
</dbReference>
<name>A0A8H7F372_AGABI</name>
<feature type="compositionally biased region" description="Basic residues" evidence="1">
    <location>
        <begin position="117"/>
        <end position="129"/>
    </location>
</feature>
<feature type="compositionally biased region" description="Polar residues" evidence="1">
    <location>
        <begin position="84"/>
        <end position="116"/>
    </location>
</feature>